<name>A0ABD0KXI6_9CAEN</name>
<evidence type="ECO:0000313" key="7">
    <source>
        <dbReference type="Proteomes" id="UP001519460"/>
    </source>
</evidence>
<keyword evidence="7" id="KW-1185">Reference proteome</keyword>
<dbReference type="InterPro" id="IPR015424">
    <property type="entry name" value="PyrdxlP-dep_Trfase"/>
</dbReference>
<proteinExistence type="predicted"/>
<protein>
    <recommendedName>
        <fullName evidence="5">Aminotransferase class I/classII large domain-containing protein</fullName>
    </recommendedName>
</protein>
<dbReference type="EMBL" id="JACVVK020000108">
    <property type="protein sequence ID" value="KAK7491927.1"/>
    <property type="molecule type" value="Genomic_DNA"/>
</dbReference>
<dbReference type="InterPro" id="IPR015421">
    <property type="entry name" value="PyrdxlP-dep_Trfase_major"/>
</dbReference>
<keyword evidence="2" id="KW-0032">Aminotransferase</keyword>
<evidence type="ECO:0000259" key="5">
    <source>
        <dbReference type="Pfam" id="PF00155"/>
    </source>
</evidence>
<dbReference type="InterPro" id="IPR004839">
    <property type="entry name" value="Aminotransferase_I/II_large"/>
</dbReference>
<accession>A0ABD0KXI6</accession>
<dbReference type="Pfam" id="PF00155">
    <property type="entry name" value="Aminotran_1_2"/>
    <property type="match status" value="1"/>
</dbReference>
<evidence type="ECO:0000313" key="6">
    <source>
        <dbReference type="EMBL" id="KAK7491927.1"/>
    </source>
</evidence>
<keyword evidence="3" id="KW-0808">Transferase</keyword>
<reference evidence="6 7" key="1">
    <citation type="journal article" date="2023" name="Sci. Data">
        <title>Genome assembly of the Korean intertidal mud-creeper Batillaria attramentaria.</title>
        <authorList>
            <person name="Patra A.K."/>
            <person name="Ho P.T."/>
            <person name="Jun S."/>
            <person name="Lee S.J."/>
            <person name="Kim Y."/>
            <person name="Won Y.J."/>
        </authorList>
    </citation>
    <scope>NUCLEOTIDE SEQUENCE [LARGE SCALE GENOMIC DNA]</scope>
    <source>
        <strain evidence="6">Wonlab-2016</strain>
    </source>
</reference>
<dbReference type="PANTHER" id="PTHR42790">
    <property type="entry name" value="AMINOTRANSFERASE"/>
    <property type="match status" value="1"/>
</dbReference>
<keyword evidence="4" id="KW-0663">Pyridoxal phosphate</keyword>
<sequence>MATAPFFVDYDQHFSSSVKSIRQPALRKSDAYQILPGYIKMGGGFPNPSTFPILEADFTLSDGSSVHIDPKLMAVDLQYGMSEGNSDLREWLMKFQIKMHSPPTLRDPKHPGHFDFMLTNGSKEAINLILQQLLEEGDWALCEEATYATIMTMVLPIGAHFEGIKTDDQGIVPDDLERVLSTWNTLHPGTKKPRMIFVVTSAGNPTGVTWSLERKQAVYEIARSHDLLILEDDAYYYLQFSKPRVPSLLSMDVDGRVIRFDTLSKIVSPGLRVAMLSGPKPVLSKVRMQKDIGSLHIGGPTQALLLQLFRHWGQEGFVNHMDKLAEFYKTKAQTAAQYARKHLADLADWNPPKGGLFLWIRFHGVKDTGDIVAEALRRGLVVTSGRHFNPSNQDSPYIRVNYAVASEEELDKARVNAFRILAEITRDVTRHS</sequence>
<dbReference type="AlphaFoldDB" id="A0ABD0KXI6"/>
<dbReference type="GO" id="GO:0008483">
    <property type="term" value="F:transaminase activity"/>
    <property type="evidence" value="ECO:0007669"/>
    <property type="project" value="UniProtKB-KW"/>
</dbReference>
<organism evidence="6 7">
    <name type="scientific">Batillaria attramentaria</name>
    <dbReference type="NCBI Taxonomy" id="370345"/>
    <lineage>
        <taxon>Eukaryota</taxon>
        <taxon>Metazoa</taxon>
        <taxon>Spiralia</taxon>
        <taxon>Lophotrochozoa</taxon>
        <taxon>Mollusca</taxon>
        <taxon>Gastropoda</taxon>
        <taxon>Caenogastropoda</taxon>
        <taxon>Sorbeoconcha</taxon>
        <taxon>Cerithioidea</taxon>
        <taxon>Batillariidae</taxon>
        <taxon>Batillaria</taxon>
    </lineage>
</organism>
<dbReference type="InterPro" id="IPR050859">
    <property type="entry name" value="Class-I_PLP-dep_aminotransf"/>
</dbReference>
<dbReference type="Gene3D" id="3.40.640.10">
    <property type="entry name" value="Type I PLP-dependent aspartate aminotransferase-like (Major domain)"/>
    <property type="match status" value="1"/>
</dbReference>
<evidence type="ECO:0000256" key="1">
    <source>
        <dbReference type="ARBA" id="ARBA00001933"/>
    </source>
</evidence>
<dbReference type="SUPFAM" id="SSF53383">
    <property type="entry name" value="PLP-dependent transferases"/>
    <property type="match status" value="1"/>
</dbReference>
<dbReference type="Proteomes" id="UP001519460">
    <property type="component" value="Unassembled WGS sequence"/>
</dbReference>
<evidence type="ECO:0000256" key="4">
    <source>
        <dbReference type="ARBA" id="ARBA00022898"/>
    </source>
</evidence>
<evidence type="ECO:0000256" key="2">
    <source>
        <dbReference type="ARBA" id="ARBA00022576"/>
    </source>
</evidence>
<comment type="cofactor">
    <cofactor evidence="1">
        <name>pyridoxal 5'-phosphate</name>
        <dbReference type="ChEBI" id="CHEBI:597326"/>
    </cofactor>
</comment>
<evidence type="ECO:0000256" key="3">
    <source>
        <dbReference type="ARBA" id="ARBA00022679"/>
    </source>
</evidence>
<dbReference type="CDD" id="cd00609">
    <property type="entry name" value="AAT_like"/>
    <property type="match status" value="1"/>
</dbReference>
<dbReference type="PANTHER" id="PTHR42790:SF19">
    <property type="entry name" value="KYNURENINE_ALPHA-AMINOADIPATE AMINOTRANSFERASE, MITOCHONDRIAL"/>
    <property type="match status" value="1"/>
</dbReference>
<comment type="caution">
    <text evidence="6">The sequence shown here is derived from an EMBL/GenBank/DDBJ whole genome shotgun (WGS) entry which is preliminary data.</text>
</comment>
<gene>
    <name evidence="6" type="ORF">BaRGS_00016773</name>
</gene>
<feature type="domain" description="Aminotransferase class I/classII large" evidence="5">
    <location>
        <begin position="117"/>
        <end position="413"/>
    </location>
</feature>